<evidence type="ECO:0000259" key="2">
    <source>
        <dbReference type="Pfam" id="PF05970"/>
    </source>
</evidence>
<keyword evidence="1" id="KW-0067">ATP-binding</keyword>
<organism evidence="3 4">
    <name type="scientific">Arachis hypogaea</name>
    <name type="common">Peanut</name>
    <dbReference type="NCBI Taxonomy" id="3818"/>
    <lineage>
        <taxon>Eukaryota</taxon>
        <taxon>Viridiplantae</taxon>
        <taxon>Streptophyta</taxon>
        <taxon>Embryophyta</taxon>
        <taxon>Tracheophyta</taxon>
        <taxon>Spermatophyta</taxon>
        <taxon>Magnoliopsida</taxon>
        <taxon>eudicotyledons</taxon>
        <taxon>Gunneridae</taxon>
        <taxon>Pentapetalae</taxon>
        <taxon>rosids</taxon>
        <taxon>fabids</taxon>
        <taxon>Fabales</taxon>
        <taxon>Fabaceae</taxon>
        <taxon>Papilionoideae</taxon>
        <taxon>50 kb inversion clade</taxon>
        <taxon>dalbergioids sensu lato</taxon>
        <taxon>Dalbergieae</taxon>
        <taxon>Pterocarpus clade</taxon>
        <taxon>Arachis</taxon>
    </lineage>
</organism>
<keyword evidence="1" id="KW-0378">Hydrolase</keyword>
<dbReference type="GO" id="GO:0016887">
    <property type="term" value="F:ATP hydrolysis activity"/>
    <property type="evidence" value="ECO:0007669"/>
    <property type="project" value="RHEA"/>
</dbReference>
<dbReference type="InterPro" id="IPR010285">
    <property type="entry name" value="DNA_helicase_pif1-like_DEAD"/>
</dbReference>
<evidence type="ECO:0000256" key="1">
    <source>
        <dbReference type="RuleBase" id="RU363044"/>
    </source>
</evidence>
<proteinExistence type="inferred from homology"/>
<name>A0A444XTH9_ARAHY</name>
<comment type="similarity">
    <text evidence="1">Belongs to the helicase family.</text>
</comment>
<sequence>MPPWTKMLSALFVFELEEFLPEIGNWIMVQESAEVLRLSRNMRLTIGCKNDNQQKIKEFSDWLLKVGDGLLEDNLDGESKIDIPMDMIVPDYE</sequence>
<protein>
    <recommendedName>
        <fullName evidence="1">ATP-dependent DNA helicase</fullName>
        <ecNumber evidence="1">5.6.2.3</ecNumber>
    </recommendedName>
</protein>
<dbReference type="GO" id="GO:0006310">
    <property type="term" value="P:DNA recombination"/>
    <property type="evidence" value="ECO:0007669"/>
    <property type="project" value="UniProtKB-KW"/>
</dbReference>
<comment type="catalytic activity">
    <reaction evidence="1">
        <text>ATP + H2O = ADP + phosphate + H(+)</text>
        <dbReference type="Rhea" id="RHEA:13065"/>
        <dbReference type="ChEBI" id="CHEBI:15377"/>
        <dbReference type="ChEBI" id="CHEBI:15378"/>
        <dbReference type="ChEBI" id="CHEBI:30616"/>
        <dbReference type="ChEBI" id="CHEBI:43474"/>
        <dbReference type="ChEBI" id="CHEBI:456216"/>
        <dbReference type="EC" id="5.6.2.3"/>
    </reaction>
</comment>
<comment type="caution">
    <text evidence="3">The sequence shown here is derived from an EMBL/GenBank/DDBJ whole genome shotgun (WGS) entry which is preliminary data.</text>
</comment>
<dbReference type="AlphaFoldDB" id="A0A444XTH9"/>
<accession>A0A444XTH9</accession>
<keyword evidence="4" id="KW-1185">Reference proteome</keyword>
<dbReference type="EMBL" id="SDMP01000019">
    <property type="protein sequence ID" value="RYQ93022.1"/>
    <property type="molecule type" value="Genomic_DNA"/>
</dbReference>
<evidence type="ECO:0000313" key="3">
    <source>
        <dbReference type="EMBL" id="RYQ93022.1"/>
    </source>
</evidence>
<keyword evidence="1" id="KW-0347">Helicase</keyword>
<dbReference type="GO" id="GO:0043139">
    <property type="term" value="F:5'-3' DNA helicase activity"/>
    <property type="evidence" value="ECO:0007669"/>
    <property type="project" value="UniProtKB-EC"/>
</dbReference>
<dbReference type="EC" id="5.6.2.3" evidence="1"/>
<dbReference type="GO" id="GO:0000723">
    <property type="term" value="P:telomere maintenance"/>
    <property type="evidence" value="ECO:0007669"/>
    <property type="project" value="InterPro"/>
</dbReference>
<keyword evidence="1" id="KW-0227">DNA damage</keyword>
<keyword evidence="1" id="KW-0234">DNA repair</keyword>
<gene>
    <name evidence="3" type="ORF">Ahy_B09g099279</name>
</gene>
<keyword evidence="1" id="KW-0233">DNA recombination</keyword>
<dbReference type="GO" id="GO:0006281">
    <property type="term" value="P:DNA repair"/>
    <property type="evidence" value="ECO:0007669"/>
    <property type="project" value="UniProtKB-KW"/>
</dbReference>
<dbReference type="Proteomes" id="UP000289738">
    <property type="component" value="Chromosome B09"/>
</dbReference>
<feature type="domain" description="DNA helicase Pif1-like DEAD-box helicase" evidence="2">
    <location>
        <begin position="32"/>
        <end position="73"/>
    </location>
</feature>
<comment type="cofactor">
    <cofactor evidence="1">
        <name>Mg(2+)</name>
        <dbReference type="ChEBI" id="CHEBI:18420"/>
    </cofactor>
</comment>
<dbReference type="Pfam" id="PF05970">
    <property type="entry name" value="PIF1"/>
    <property type="match status" value="1"/>
</dbReference>
<keyword evidence="1" id="KW-0547">Nucleotide-binding</keyword>
<dbReference type="GO" id="GO:0005524">
    <property type="term" value="F:ATP binding"/>
    <property type="evidence" value="ECO:0007669"/>
    <property type="project" value="UniProtKB-KW"/>
</dbReference>
<evidence type="ECO:0000313" key="4">
    <source>
        <dbReference type="Proteomes" id="UP000289738"/>
    </source>
</evidence>
<reference evidence="3 4" key="1">
    <citation type="submission" date="2019-01" db="EMBL/GenBank/DDBJ databases">
        <title>Sequencing of cultivated peanut Arachis hypogaea provides insights into genome evolution and oil improvement.</title>
        <authorList>
            <person name="Chen X."/>
        </authorList>
    </citation>
    <scope>NUCLEOTIDE SEQUENCE [LARGE SCALE GENOMIC DNA]</scope>
    <source>
        <strain evidence="4">cv. Fuhuasheng</strain>
        <tissue evidence="3">Leaves</tissue>
    </source>
</reference>